<proteinExistence type="predicted"/>
<evidence type="ECO:0000259" key="1">
    <source>
        <dbReference type="Pfam" id="PF13649"/>
    </source>
</evidence>
<dbReference type="Gene3D" id="3.40.50.150">
    <property type="entry name" value="Vaccinia Virus protein VP39"/>
    <property type="match status" value="1"/>
</dbReference>
<keyword evidence="2" id="KW-0489">Methyltransferase</keyword>
<dbReference type="KEGG" id="spir:CWM47_28330"/>
<feature type="domain" description="Methyltransferase" evidence="1">
    <location>
        <begin position="49"/>
        <end position="142"/>
    </location>
</feature>
<accession>A0A2K8Z6B4</accession>
<protein>
    <submittedName>
        <fullName evidence="2">SAM-dependent methyltransferase</fullName>
    </submittedName>
</protein>
<sequence>MEPNPHHRQEHWNTVYQTKETDQVSWYEPVPAESLRFIDEAKLPQSARIIDVGGGDSRLVDCLLERGFEQVTVLDISAAALDRARRRLGAQANRVTWVVADATRFRPDTPFDFWHDRAAFHFLTSQSEITDYLTLIRDNLAATGRLVVGTFAEDGPGRCSGLPVQQYSETQLTATLGQFFNKRYCQRVEHPTPFGTLQPFTFCSFGQRSA</sequence>
<dbReference type="PANTHER" id="PTHR12843">
    <property type="entry name" value="PROTEIN-LYSINE N-METHYLTRANSFERASE METTL10"/>
    <property type="match status" value="1"/>
</dbReference>
<dbReference type="Pfam" id="PF13649">
    <property type="entry name" value="Methyltransf_25"/>
    <property type="match status" value="1"/>
</dbReference>
<dbReference type="InterPro" id="IPR041698">
    <property type="entry name" value="Methyltransf_25"/>
</dbReference>
<dbReference type="GO" id="GO:0032259">
    <property type="term" value="P:methylation"/>
    <property type="evidence" value="ECO:0007669"/>
    <property type="project" value="UniProtKB-KW"/>
</dbReference>
<dbReference type="GO" id="GO:0008168">
    <property type="term" value="F:methyltransferase activity"/>
    <property type="evidence" value="ECO:0007669"/>
    <property type="project" value="UniProtKB-KW"/>
</dbReference>
<organism evidence="2 3">
    <name type="scientific">Spirosoma pollinicola</name>
    <dbReference type="NCBI Taxonomy" id="2057025"/>
    <lineage>
        <taxon>Bacteria</taxon>
        <taxon>Pseudomonadati</taxon>
        <taxon>Bacteroidota</taxon>
        <taxon>Cytophagia</taxon>
        <taxon>Cytophagales</taxon>
        <taxon>Cytophagaceae</taxon>
        <taxon>Spirosoma</taxon>
    </lineage>
</organism>
<keyword evidence="3" id="KW-1185">Reference proteome</keyword>
<keyword evidence="2" id="KW-0808">Transferase</keyword>
<dbReference type="AlphaFoldDB" id="A0A2K8Z6B4"/>
<dbReference type="PANTHER" id="PTHR12843:SF5">
    <property type="entry name" value="EEF1A LYSINE METHYLTRANSFERASE 2"/>
    <property type="match status" value="1"/>
</dbReference>
<gene>
    <name evidence="2" type="ORF">CWM47_28330</name>
</gene>
<dbReference type="Proteomes" id="UP000232883">
    <property type="component" value="Chromosome"/>
</dbReference>
<reference evidence="2 3" key="1">
    <citation type="submission" date="2017-11" db="EMBL/GenBank/DDBJ databases">
        <title>Taxonomic description and genome sequences of Spirosoma HA7 sp. nov., isolated from pollen microhabitat of Corylus avellana.</title>
        <authorList>
            <person name="Ambika Manirajan B."/>
            <person name="Suarez C."/>
            <person name="Ratering S."/>
            <person name="Geissler-Plaum R."/>
            <person name="Cardinale M."/>
            <person name="Sylvia S."/>
        </authorList>
    </citation>
    <scope>NUCLEOTIDE SEQUENCE [LARGE SCALE GENOMIC DNA]</scope>
    <source>
        <strain evidence="2 3">HA7</strain>
    </source>
</reference>
<evidence type="ECO:0000313" key="3">
    <source>
        <dbReference type="Proteomes" id="UP000232883"/>
    </source>
</evidence>
<dbReference type="EMBL" id="CP025096">
    <property type="protein sequence ID" value="AUD05413.1"/>
    <property type="molecule type" value="Genomic_DNA"/>
</dbReference>
<dbReference type="InterPro" id="IPR029063">
    <property type="entry name" value="SAM-dependent_MTases_sf"/>
</dbReference>
<evidence type="ECO:0000313" key="2">
    <source>
        <dbReference type="EMBL" id="AUD05413.1"/>
    </source>
</evidence>
<dbReference type="RefSeq" id="WP_100991973.1">
    <property type="nucleotide sequence ID" value="NZ_CP025096.1"/>
</dbReference>
<dbReference type="OrthoDB" id="9788660at2"/>
<dbReference type="CDD" id="cd02440">
    <property type="entry name" value="AdoMet_MTases"/>
    <property type="match status" value="1"/>
</dbReference>
<name>A0A2K8Z6B4_9BACT</name>
<dbReference type="SUPFAM" id="SSF53335">
    <property type="entry name" value="S-adenosyl-L-methionine-dependent methyltransferases"/>
    <property type="match status" value="1"/>
</dbReference>